<accession>A0AAP0HXR2</accession>
<reference evidence="2 3" key="1">
    <citation type="submission" date="2024-01" db="EMBL/GenBank/DDBJ databases">
        <title>Genome assemblies of Stephania.</title>
        <authorList>
            <person name="Yang L."/>
        </authorList>
    </citation>
    <scope>NUCLEOTIDE SEQUENCE [LARGE SCALE GENOMIC DNA]</scope>
    <source>
        <strain evidence="2">JXDWG</strain>
        <tissue evidence="2">Leaf</tissue>
    </source>
</reference>
<comment type="caution">
    <text evidence="2">The sequence shown here is derived from an EMBL/GenBank/DDBJ whole genome shotgun (WGS) entry which is preliminary data.</text>
</comment>
<sequence>MGLAGKFLNGAIHWEGYPCNIEKSDFIVSFDIENEEFRKVPLPESKNGKAWGNVSVLGGCLCVLRYCALDVEVWVKIMV</sequence>
<evidence type="ECO:0000313" key="2">
    <source>
        <dbReference type="EMBL" id="KAK9100441.1"/>
    </source>
</evidence>
<dbReference type="Pfam" id="PF07734">
    <property type="entry name" value="FBA_1"/>
    <property type="match status" value="1"/>
</dbReference>
<gene>
    <name evidence="2" type="ORF">Scep_023871</name>
</gene>
<dbReference type="EMBL" id="JBBNAG010000010">
    <property type="protein sequence ID" value="KAK9100441.1"/>
    <property type="molecule type" value="Genomic_DNA"/>
</dbReference>
<keyword evidence="3" id="KW-1185">Reference proteome</keyword>
<organism evidence="2 3">
    <name type="scientific">Stephania cephalantha</name>
    <dbReference type="NCBI Taxonomy" id="152367"/>
    <lineage>
        <taxon>Eukaryota</taxon>
        <taxon>Viridiplantae</taxon>
        <taxon>Streptophyta</taxon>
        <taxon>Embryophyta</taxon>
        <taxon>Tracheophyta</taxon>
        <taxon>Spermatophyta</taxon>
        <taxon>Magnoliopsida</taxon>
        <taxon>Ranunculales</taxon>
        <taxon>Menispermaceae</taxon>
        <taxon>Menispermoideae</taxon>
        <taxon>Cissampelideae</taxon>
        <taxon>Stephania</taxon>
    </lineage>
</organism>
<evidence type="ECO:0000259" key="1">
    <source>
        <dbReference type="Pfam" id="PF07734"/>
    </source>
</evidence>
<feature type="domain" description="F-box associated beta-propeller type 1" evidence="1">
    <location>
        <begin position="7"/>
        <end position="75"/>
    </location>
</feature>
<dbReference type="AlphaFoldDB" id="A0AAP0HXR2"/>
<name>A0AAP0HXR2_9MAGN</name>
<protein>
    <recommendedName>
        <fullName evidence="1">F-box associated beta-propeller type 1 domain-containing protein</fullName>
    </recommendedName>
</protein>
<dbReference type="InterPro" id="IPR006527">
    <property type="entry name" value="F-box-assoc_dom_typ1"/>
</dbReference>
<proteinExistence type="predicted"/>
<dbReference type="Proteomes" id="UP001419268">
    <property type="component" value="Unassembled WGS sequence"/>
</dbReference>
<evidence type="ECO:0000313" key="3">
    <source>
        <dbReference type="Proteomes" id="UP001419268"/>
    </source>
</evidence>